<name>A0A7C1BAS9_UNCW3</name>
<protein>
    <recommendedName>
        <fullName evidence="7">Phosphatidylglycerol--prolipoprotein diacylglyceryl transferase</fullName>
        <ecNumber evidence="7">2.5.1.145</ecNumber>
    </recommendedName>
</protein>
<dbReference type="EMBL" id="DRBW01000215">
    <property type="protein sequence ID" value="HDM90711.1"/>
    <property type="molecule type" value="Genomic_DNA"/>
</dbReference>
<proteinExistence type="inferred from homology"/>
<gene>
    <name evidence="7 8" type="primary">lgt</name>
    <name evidence="8" type="ORF">ENG67_05870</name>
</gene>
<comment type="pathway">
    <text evidence="7">Protein modification; lipoprotein biosynthesis (diacylglyceryl transfer).</text>
</comment>
<comment type="catalytic activity">
    <reaction evidence="7">
        <text>L-cysteinyl-[prolipoprotein] + a 1,2-diacyl-sn-glycero-3-phospho-(1'-sn-glycerol) = an S-1,2-diacyl-sn-glyceryl-L-cysteinyl-[prolipoprotein] + sn-glycerol 1-phosphate + H(+)</text>
        <dbReference type="Rhea" id="RHEA:56712"/>
        <dbReference type="Rhea" id="RHEA-COMP:14679"/>
        <dbReference type="Rhea" id="RHEA-COMP:14680"/>
        <dbReference type="ChEBI" id="CHEBI:15378"/>
        <dbReference type="ChEBI" id="CHEBI:29950"/>
        <dbReference type="ChEBI" id="CHEBI:57685"/>
        <dbReference type="ChEBI" id="CHEBI:64716"/>
        <dbReference type="ChEBI" id="CHEBI:140658"/>
        <dbReference type="EC" id="2.5.1.145"/>
    </reaction>
</comment>
<keyword evidence="5 7" id="KW-1133">Transmembrane helix</keyword>
<dbReference type="PANTHER" id="PTHR30589:SF0">
    <property type="entry name" value="PHOSPHATIDYLGLYCEROL--PROLIPOPROTEIN DIACYLGLYCERYL TRANSFERASE"/>
    <property type="match status" value="1"/>
</dbReference>
<feature type="transmembrane region" description="Helical" evidence="7">
    <location>
        <begin position="199"/>
        <end position="215"/>
    </location>
</feature>
<dbReference type="UniPathway" id="UPA00664"/>
<dbReference type="Pfam" id="PF01790">
    <property type="entry name" value="LGT"/>
    <property type="match status" value="1"/>
</dbReference>
<comment type="similarity">
    <text evidence="1 7">Belongs to the Lgt family.</text>
</comment>
<dbReference type="GO" id="GO:0008961">
    <property type="term" value="F:phosphatidylglycerol-prolipoprotein diacylglyceryl transferase activity"/>
    <property type="evidence" value="ECO:0007669"/>
    <property type="project" value="UniProtKB-UniRule"/>
</dbReference>
<sequence>MKVYPILVRIGPLEIRTWGLFVMLGFIAGAYWAAREARRSGQNPSFIYDLTFYIILASIIGSRIFFVIEKWGEIFSRNPLKALAVWEGGLIFFGGVILAIPTAIYFIRKKGLNTWKVGDWIAPGFALGIAIGRIGCFFNGCCFGKPTNLPWGVIFSPESAAGAQFPGIPIHPTQLYESIGELIVFFVLLYLRGKKHREGFLLITFAVLGSLVRFIDDFFRYYEPGAYVLGPLTFNQLISVAIALTAVFLMARRR</sequence>
<feature type="transmembrane region" description="Helical" evidence="7">
    <location>
        <begin position="227"/>
        <end position="251"/>
    </location>
</feature>
<reference evidence="8" key="1">
    <citation type="journal article" date="2020" name="mSystems">
        <title>Genome- and Community-Level Interaction Insights into Carbon Utilization and Element Cycling Functions of Hydrothermarchaeota in Hydrothermal Sediment.</title>
        <authorList>
            <person name="Zhou Z."/>
            <person name="Liu Y."/>
            <person name="Xu W."/>
            <person name="Pan J."/>
            <person name="Luo Z.H."/>
            <person name="Li M."/>
        </authorList>
    </citation>
    <scope>NUCLEOTIDE SEQUENCE [LARGE SCALE GENOMIC DNA]</scope>
    <source>
        <strain evidence="8">HyVt-237</strain>
    </source>
</reference>
<comment type="subcellular location">
    <subcellularLocation>
        <location evidence="7">Cell membrane</location>
        <topology evidence="7">Multi-pass membrane protein</topology>
    </subcellularLocation>
</comment>
<evidence type="ECO:0000256" key="4">
    <source>
        <dbReference type="ARBA" id="ARBA00022692"/>
    </source>
</evidence>
<comment type="caution">
    <text evidence="8">The sequence shown here is derived from an EMBL/GenBank/DDBJ whole genome shotgun (WGS) entry which is preliminary data.</text>
</comment>
<feature type="transmembrane region" description="Helical" evidence="7">
    <location>
        <begin position="15"/>
        <end position="34"/>
    </location>
</feature>
<dbReference type="InterPro" id="IPR001640">
    <property type="entry name" value="Lgt"/>
</dbReference>
<comment type="function">
    <text evidence="7">Catalyzes the transfer of the diacylglyceryl group from phosphatidylglycerol to the sulfhydryl group of the N-terminal cysteine of a prolipoprotein, the first step in the formation of mature lipoproteins.</text>
</comment>
<dbReference type="AlphaFoldDB" id="A0A7C1BAS9"/>
<feature type="transmembrane region" description="Helical" evidence="7">
    <location>
        <begin position="46"/>
        <end position="68"/>
    </location>
</feature>
<dbReference type="HAMAP" id="MF_01147">
    <property type="entry name" value="Lgt"/>
    <property type="match status" value="1"/>
</dbReference>
<organism evidence="8">
    <name type="scientific">candidate division WOR-3 bacterium</name>
    <dbReference type="NCBI Taxonomy" id="2052148"/>
    <lineage>
        <taxon>Bacteria</taxon>
        <taxon>Bacteria division WOR-3</taxon>
    </lineage>
</organism>
<evidence type="ECO:0000256" key="6">
    <source>
        <dbReference type="ARBA" id="ARBA00023136"/>
    </source>
</evidence>
<evidence type="ECO:0000256" key="5">
    <source>
        <dbReference type="ARBA" id="ARBA00022989"/>
    </source>
</evidence>
<keyword evidence="3 7" id="KW-0808">Transferase</keyword>
<evidence type="ECO:0000256" key="7">
    <source>
        <dbReference type="HAMAP-Rule" id="MF_01147"/>
    </source>
</evidence>
<evidence type="ECO:0000256" key="1">
    <source>
        <dbReference type="ARBA" id="ARBA00007150"/>
    </source>
</evidence>
<dbReference type="GO" id="GO:0005886">
    <property type="term" value="C:plasma membrane"/>
    <property type="evidence" value="ECO:0007669"/>
    <property type="project" value="UniProtKB-SubCell"/>
</dbReference>
<feature type="binding site" evidence="7">
    <location>
        <position position="133"/>
    </location>
    <ligand>
        <name>a 1,2-diacyl-sn-glycero-3-phospho-(1'-sn-glycerol)</name>
        <dbReference type="ChEBI" id="CHEBI:64716"/>
    </ligand>
</feature>
<dbReference type="EC" id="2.5.1.145" evidence="7"/>
<evidence type="ECO:0000256" key="3">
    <source>
        <dbReference type="ARBA" id="ARBA00022679"/>
    </source>
</evidence>
<keyword evidence="6 7" id="KW-0472">Membrane</keyword>
<evidence type="ECO:0000313" key="8">
    <source>
        <dbReference type="EMBL" id="HDM90711.1"/>
    </source>
</evidence>
<dbReference type="Proteomes" id="UP000885931">
    <property type="component" value="Unassembled WGS sequence"/>
</dbReference>
<dbReference type="GO" id="GO:0042158">
    <property type="term" value="P:lipoprotein biosynthetic process"/>
    <property type="evidence" value="ECO:0007669"/>
    <property type="project" value="UniProtKB-UniRule"/>
</dbReference>
<evidence type="ECO:0000256" key="2">
    <source>
        <dbReference type="ARBA" id="ARBA00022475"/>
    </source>
</evidence>
<feature type="transmembrane region" description="Helical" evidence="7">
    <location>
        <begin position="88"/>
        <end position="108"/>
    </location>
</feature>
<dbReference type="PANTHER" id="PTHR30589">
    <property type="entry name" value="PROLIPOPROTEIN DIACYLGLYCERYL TRANSFERASE"/>
    <property type="match status" value="1"/>
</dbReference>
<dbReference type="NCBIfam" id="TIGR00544">
    <property type="entry name" value="lgt"/>
    <property type="match status" value="1"/>
</dbReference>
<keyword evidence="2 7" id="KW-1003">Cell membrane</keyword>
<accession>A0A7C1BAS9</accession>
<keyword evidence="4 7" id="KW-0812">Transmembrane</keyword>